<accession>A0ABX4FBU2</accession>
<feature type="domain" description="Biotin carboxylase-like N-terminal" evidence="1">
    <location>
        <begin position="5"/>
        <end position="31"/>
    </location>
</feature>
<dbReference type="RefSeq" id="WP_033462837.1">
    <property type="nucleotide sequence ID" value="NZ_NEVV01000007.1"/>
</dbReference>
<comment type="caution">
    <text evidence="2">The sequence shown here is derived from an EMBL/GenBank/DDBJ whole genome shotgun (WGS) entry which is preliminary data.</text>
</comment>
<evidence type="ECO:0000313" key="2">
    <source>
        <dbReference type="EMBL" id="OZI70036.1"/>
    </source>
</evidence>
<protein>
    <recommendedName>
        <fullName evidence="1">Biotin carboxylase-like N-terminal domain-containing protein</fullName>
    </recommendedName>
</protein>
<dbReference type="InterPro" id="IPR005481">
    <property type="entry name" value="BC-like_N"/>
</dbReference>
<proteinExistence type="predicted"/>
<dbReference type="Pfam" id="PF00289">
    <property type="entry name" value="Biotin_carb_N"/>
    <property type="match status" value="1"/>
</dbReference>
<dbReference type="SUPFAM" id="SSF52440">
    <property type="entry name" value="PreATP-grasp domain"/>
    <property type="match status" value="1"/>
</dbReference>
<dbReference type="InterPro" id="IPR016185">
    <property type="entry name" value="PreATP-grasp_dom_sf"/>
</dbReference>
<sequence length="74" mass="8000">MTTAIKSMLVANRGKIAVRAMRAAAEPGIKADESCVIGPVQRRNQQVIERARAPHLRDAGRQALFEARGHLAAP</sequence>
<keyword evidence="3" id="KW-1185">Reference proteome</keyword>
<dbReference type="EMBL" id="NEVV01000007">
    <property type="protein sequence ID" value="OZI70036.1"/>
    <property type="molecule type" value="Genomic_DNA"/>
</dbReference>
<dbReference type="Proteomes" id="UP000216524">
    <property type="component" value="Unassembled WGS sequence"/>
</dbReference>
<name>A0ABX4FBU2_9BORD</name>
<dbReference type="Gene3D" id="3.40.50.20">
    <property type="match status" value="1"/>
</dbReference>
<evidence type="ECO:0000313" key="3">
    <source>
        <dbReference type="Proteomes" id="UP000216524"/>
    </source>
</evidence>
<reference evidence="2 3" key="1">
    <citation type="submission" date="2017-05" db="EMBL/GenBank/DDBJ databases">
        <title>Complete and WGS of Bordetella genogroups.</title>
        <authorList>
            <person name="Spilker T."/>
            <person name="Lipuma J."/>
        </authorList>
    </citation>
    <scope>NUCLEOTIDE SEQUENCE [LARGE SCALE GENOMIC DNA]</scope>
    <source>
        <strain evidence="2 3">AU3139</strain>
    </source>
</reference>
<gene>
    <name evidence="2" type="ORF">CAL23_20855</name>
</gene>
<organism evidence="2 3">
    <name type="scientific">Bordetella genomosp. 6</name>
    <dbReference type="NCBI Taxonomy" id="463024"/>
    <lineage>
        <taxon>Bacteria</taxon>
        <taxon>Pseudomonadati</taxon>
        <taxon>Pseudomonadota</taxon>
        <taxon>Betaproteobacteria</taxon>
        <taxon>Burkholderiales</taxon>
        <taxon>Alcaligenaceae</taxon>
        <taxon>Bordetella</taxon>
    </lineage>
</organism>
<evidence type="ECO:0000259" key="1">
    <source>
        <dbReference type="Pfam" id="PF00289"/>
    </source>
</evidence>